<dbReference type="Pfam" id="PF05193">
    <property type="entry name" value="Peptidase_M16_C"/>
    <property type="match status" value="2"/>
</dbReference>
<dbReference type="InterPro" id="IPR011249">
    <property type="entry name" value="Metalloenz_LuxS/M16"/>
</dbReference>
<proteinExistence type="predicted"/>
<dbReference type="PANTHER" id="PTHR11851:SF224">
    <property type="entry name" value="PROCESSING PROTEASE"/>
    <property type="match status" value="1"/>
</dbReference>
<dbReference type="PANTHER" id="PTHR11851">
    <property type="entry name" value="METALLOPROTEASE"/>
    <property type="match status" value="1"/>
</dbReference>
<dbReference type="InterPro" id="IPR007863">
    <property type="entry name" value="Peptidase_M16_C"/>
</dbReference>
<organism evidence="4 5">
    <name type="scientific">Rhodohalobacter barkolensis</name>
    <dbReference type="NCBI Taxonomy" id="2053187"/>
    <lineage>
        <taxon>Bacteria</taxon>
        <taxon>Pseudomonadati</taxon>
        <taxon>Balneolota</taxon>
        <taxon>Balneolia</taxon>
        <taxon>Balneolales</taxon>
        <taxon>Balneolaceae</taxon>
        <taxon>Rhodohalobacter</taxon>
    </lineage>
</organism>
<feature type="signal peptide" evidence="2">
    <location>
        <begin position="1"/>
        <end position="19"/>
    </location>
</feature>
<accession>A0A2N0VI63</accession>
<dbReference type="GO" id="GO:0046872">
    <property type="term" value="F:metal ion binding"/>
    <property type="evidence" value="ECO:0007669"/>
    <property type="project" value="InterPro"/>
</dbReference>
<dbReference type="AlphaFoldDB" id="A0A2N0VI63"/>
<feature type="domain" description="Peptidase M16 C-terminal" evidence="3">
    <location>
        <begin position="791"/>
        <end position="972"/>
    </location>
</feature>
<feature type="chain" id="PRO_5014812995" description="Peptidase M16 C-terminal domain-containing protein" evidence="2">
    <location>
        <begin position="20"/>
        <end position="1068"/>
    </location>
</feature>
<dbReference type="RefSeq" id="WP_101073408.1">
    <property type="nucleotide sequence ID" value="NZ_PISP01000002.1"/>
</dbReference>
<keyword evidence="2" id="KW-0732">Signal</keyword>
<reference evidence="4 5" key="1">
    <citation type="submission" date="2017-11" db="EMBL/GenBank/DDBJ databases">
        <title>Rhodohalobacter 15182 sp. nov., isolated from a salt lake.</title>
        <authorList>
            <person name="Han S."/>
        </authorList>
    </citation>
    <scope>NUCLEOTIDE SEQUENCE [LARGE SCALE GENOMIC DNA]</scope>
    <source>
        <strain evidence="4 5">15182</strain>
    </source>
</reference>
<comment type="caution">
    <text evidence="4">The sequence shown here is derived from an EMBL/GenBank/DDBJ whole genome shotgun (WGS) entry which is preliminary data.</text>
</comment>
<evidence type="ECO:0000256" key="2">
    <source>
        <dbReference type="SAM" id="SignalP"/>
    </source>
</evidence>
<protein>
    <recommendedName>
        <fullName evidence="3">Peptidase M16 C-terminal domain-containing protein</fullName>
    </recommendedName>
</protein>
<evidence type="ECO:0000313" key="5">
    <source>
        <dbReference type="Proteomes" id="UP000233398"/>
    </source>
</evidence>
<dbReference type="EMBL" id="PISP01000002">
    <property type="protein sequence ID" value="PKD43869.1"/>
    <property type="molecule type" value="Genomic_DNA"/>
</dbReference>
<evidence type="ECO:0000313" key="4">
    <source>
        <dbReference type="EMBL" id="PKD43869.1"/>
    </source>
</evidence>
<feature type="domain" description="Peptidase M16 C-terminal" evidence="3">
    <location>
        <begin position="256"/>
        <end position="431"/>
    </location>
</feature>
<dbReference type="SUPFAM" id="SSF63411">
    <property type="entry name" value="LuxS/MPP-like metallohydrolase"/>
    <property type="match status" value="4"/>
</dbReference>
<sequence length="1068" mass="119768">MKKMLLLAVFLCSAAVVYAQDIHLDVQKKVLDNGVTVLVWERESAGRIGTRIFYKVDVASERPGTVGLTHMLEHHLFKGSDQVGTESWEQEKEMAHRVEKLERQITDEKNRNAPCYIQRSVFAELENDCRTERLDSLQTELDHATEFQNNLAHTTWYDWAVQSAGGTNSTASTGRDWMKFDIDLPANKLELFMWTERSRVEHPVFRHFEPEKEVVVDQIRRYDNQPDGKFSRVMRSLTYDAHPYGWAHWFSDLTQATREDHWEIFYKYFIPQNTVIVVVGEVEAEKVFALADQYWGSWETGRPSPRLRTVEPEPVGQKRLLVEAAAGPSVAMNVPMPAVGHPDAHVFDILAELLGGSDGFLARELVKSQNIATNSGASGWTSKYPSHFEIRVDGRSNDDLEIIEQGINRVLDQMARDSVSRSDITAARSRLVMDMAGSLQAIGRSAVTIGSMESIYGWEHLNRLPELWNEVTPEDISRVISKYFSKNMQTVGHLMREEAESVTAQNGQPEPEKLQGRFNAGSLNEIRPGNWPFGGPIAEFYLNSITKKPASAVETTVNEQKRLSEDGNEGNGESTDFSDLSATEIMPIAEQPWYSPPWMAVRRPSSFNEPMPVDHFSKLEFDSVEFTPPSPEDYRVSLDNGLQVFVADSDLLPVVQVSVLVRTPESAEPAGKQGLARLTAQLLRAGADEKLTDRLNNLGASLQIQSEPNLTKITSVAPSESGAEVIEALGSLLSSPDFIEVFDSEKNREAIRADRNADDAATKVRNLFMQELYGESHPFGRKVTSETVNAITLEDVEQWYQKYFYGDNITIAVSGDVKREDVESAIGVSGFSDFPPEQQGDSFVAEFQEMPELDGHQIVIEDMDIRQGLVMIGHKGIEGLPEDHAALEVMHHILAGGGFISRMMELLRTQTGITSALYGEVEPGLGAPNPYLWRFGGNPDTILEGVRLALQQIRVMKEVGVTEQEFRAARTAYLDGLIPASYDTPQKIAERLTHHELLGIFAYQSPQYLNYYAGSETELEALKNLTWEDVNRAAEKYLDPENMIIVIGGPKDQIMQPVDTDVEEFLEL</sequence>
<evidence type="ECO:0000259" key="3">
    <source>
        <dbReference type="Pfam" id="PF05193"/>
    </source>
</evidence>
<keyword evidence="5" id="KW-1185">Reference proteome</keyword>
<name>A0A2N0VI63_9BACT</name>
<gene>
    <name evidence="4" type="ORF">CWD77_09965</name>
</gene>
<dbReference type="InterPro" id="IPR050361">
    <property type="entry name" value="MPP/UQCRC_Complex"/>
</dbReference>
<dbReference type="Proteomes" id="UP000233398">
    <property type="component" value="Unassembled WGS sequence"/>
</dbReference>
<dbReference type="Gene3D" id="3.30.830.10">
    <property type="entry name" value="Metalloenzyme, LuxS/M16 peptidase-like"/>
    <property type="match status" value="4"/>
</dbReference>
<feature type="region of interest" description="Disordered" evidence="1">
    <location>
        <begin position="556"/>
        <end position="578"/>
    </location>
</feature>
<dbReference type="OrthoDB" id="9811314at2"/>
<evidence type="ECO:0000256" key="1">
    <source>
        <dbReference type="SAM" id="MobiDB-lite"/>
    </source>
</evidence>